<keyword evidence="1" id="KW-0378">Hydrolase</keyword>
<protein>
    <submittedName>
        <fullName evidence="1">ATP-dependent Clp protease proteolytic subunit</fullName>
    </submittedName>
</protein>
<dbReference type="EMBL" id="JAIFOC010000584">
    <property type="protein sequence ID" value="MBX4224223.1"/>
    <property type="molecule type" value="Genomic_DNA"/>
</dbReference>
<dbReference type="InterPro" id="IPR023562">
    <property type="entry name" value="ClpP/TepA"/>
</dbReference>
<evidence type="ECO:0000313" key="2">
    <source>
        <dbReference type="Proteomes" id="UP001139644"/>
    </source>
</evidence>
<dbReference type="SUPFAM" id="SSF52096">
    <property type="entry name" value="ClpP/crotonase"/>
    <property type="match status" value="1"/>
</dbReference>
<dbReference type="GO" id="GO:0008233">
    <property type="term" value="F:peptidase activity"/>
    <property type="evidence" value="ECO:0007669"/>
    <property type="project" value="UniProtKB-KW"/>
</dbReference>
<dbReference type="GO" id="GO:0006508">
    <property type="term" value="P:proteolysis"/>
    <property type="evidence" value="ECO:0007669"/>
    <property type="project" value="UniProtKB-KW"/>
</dbReference>
<dbReference type="AlphaFoldDB" id="A0A9X1KCG7"/>
<sequence>EGNVDDFRTIADHLESIDKSVKASYKTRFNGTDEALQELLEKESFMDAETALSYGLVDEIIDAENSSGTEAKKEQSVEEILNEVEEKRAEKIAAFTAALNKTFGQGDAK</sequence>
<dbReference type="RefSeq" id="WP_220715998.1">
    <property type="nucleotide sequence ID" value="NZ_JAIFOC010000584.1"/>
</dbReference>
<dbReference type="Pfam" id="PF00574">
    <property type="entry name" value="CLP_protease"/>
    <property type="match status" value="1"/>
</dbReference>
<name>A0A9X1KCG7_ENTFC</name>
<proteinExistence type="predicted"/>
<reference evidence="1" key="1">
    <citation type="journal article" date="2022" name="J. Anim. Sci.">
        <title>Whole genome sequence analyses-based assessment of virulence potential and antimicrobial susceptibilities and resistance of Enterococcus faecium strains isolated from commercial swine and cattle probiotic products.</title>
        <authorList>
            <person name="Shridhar P.B."/>
            <person name="Amachawadi R.G."/>
            <person name="Tokach M."/>
            <person name="Patel I."/>
            <person name="Gangiredla J."/>
            <person name="Mammel M."/>
            <person name="Nagaraja T.G."/>
        </authorList>
    </citation>
    <scope>NUCLEOTIDE SEQUENCE</scope>
    <source>
        <strain evidence="1">EF215</strain>
    </source>
</reference>
<feature type="non-terminal residue" evidence="1">
    <location>
        <position position="1"/>
    </location>
</feature>
<dbReference type="Gene3D" id="3.90.226.10">
    <property type="entry name" value="2-enoyl-CoA Hydratase, Chain A, domain 1"/>
    <property type="match status" value="1"/>
</dbReference>
<keyword evidence="1" id="KW-0645">Protease</keyword>
<dbReference type="InterPro" id="IPR029045">
    <property type="entry name" value="ClpP/crotonase-like_dom_sf"/>
</dbReference>
<dbReference type="Proteomes" id="UP001139644">
    <property type="component" value="Unassembled WGS sequence"/>
</dbReference>
<evidence type="ECO:0000313" key="1">
    <source>
        <dbReference type="EMBL" id="MBX4224223.1"/>
    </source>
</evidence>
<organism evidence="1 2">
    <name type="scientific">Enterococcus faecium</name>
    <name type="common">Streptococcus faecium</name>
    <dbReference type="NCBI Taxonomy" id="1352"/>
    <lineage>
        <taxon>Bacteria</taxon>
        <taxon>Bacillati</taxon>
        <taxon>Bacillota</taxon>
        <taxon>Bacilli</taxon>
        <taxon>Lactobacillales</taxon>
        <taxon>Enterococcaceae</taxon>
        <taxon>Enterococcus</taxon>
    </lineage>
</organism>
<accession>A0A9X1KCG7</accession>
<gene>
    <name evidence="1" type="ORF">KYX88_16220</name>
</gene>
<comment type="caution">
    <text evidence="1">The sequence shown here is derived from an EMBL/GenBank/DDBJ whole genome shotgun (WGS) entry which is preliminary data.</text>
</comment>